<dbReference type="OrthoDB" id="25605at2"/>
<evidence type="ECO:0000313" key="10">
    <source>
        <dbReference type="Proteomes" id="UP000001916"/>
    </source>
</evidence>
<dbReference type="InterPro" id="IPR050445">
    <property type="entry name" value="Bact_polysacc_biosynth/exp"/>
</dbReference>
<keyword evidence="5 7" id="KW-0472">Membrane</keyword>
<dbReference type="PANTHER" id="PTHR32309">
    <property type="entry name" value="TYROSINE-PROTEIN KINASE"/>
    <property type="match status" value="1"/>
</dbReference>
<dbReference type="PANTHER" id="PTHR32309:SF31">
    <property type="entry name" value="CAPSULAR EXOPOLYSACCHARIDE FAMILY"/>
    <property type="match status" value="1"/>
</dbReference>
<dbReference type="STRING" id="526227.Mesil_2715"/>
<dbReference type="eggNOG" id="COG3765">
    <property type="taxonomic scope" value="Bacteria"/>
</dbReference>
<evidence type="ECO:0000256" key="3">
    <source>
        <dbReference type="ARBA" id="ARBA00022692"/>
    </source>
</evidence>
<accession>D7BC64</accession>
<dbReference type="HOGENOM" id="CLU_813301_0_0_0"/>
<feature type="domain" description="Polysaccharide chain length determinant N-terminal" evidence="8">
    <location>
        <begin position="27"/>
        <end position="102"/>
    </location>
</feature>
<feature type="transmembrane region" description="Helical" evidence="7">
    <location>
        <begin position="44"/>
        <end position="63"/>
    </location>
</feature>
<gene>
    <name evidence="9" type="ordered locus">Mesil_2715</name>
</gene>
<evidence type="ECO:0000256" key="6">
    <source>
        <dbReference type="SAM" id="Coils"/>
    </source>
</evidence>
<evidence type="ECO:0000256" key="2">
    <source>
        <dbReference type="ARBA" id="ARBA00022475"/>
    </source>
</evidence>
<dbReference type="GO" id="GO:0005886">
    <property type="term" value="C:plasma membrane"/>
    <property type="evidence" value="ECO:0007669"/>
    <property type="project" value="UniProtKB-SubCell"/>
</dbReference>
<dbReference type="EMBL" id="CP002042">
    <property type="protein sequence ID" value="ADH64561.1"/>
    <property type="molecule type" value="Genomic_DNA"/>
</dbReference>
<dbReference type="KEGG" id="msv:Mesil_2715"/>
<keyword evidence="6" id="KW-0175">Coiled coil</keyword>
<evidence type="ECO:0000256" key="4">
    <source>
        <dbReference type="ARBA" id="ARBA00022989"/>
    </source>
</evidence>
<dbReference type="Pfam" id="PF02706">
    <property type="entry name" value="Wzz"/>
    <property type="match status" value="1"/>
</dbReference>
<organism evidence="9 10">
    <name type="scientific">Allomeiothermus silvanus (strain ATCC 700542 / DSM 9946 / NBRC 106475 / NCIMB 13440 / VI-R2)</name>
    <name type="common">Thermus silvanus</name>
    <dbReference type="NCBI Taxonomy" id="526227"/>
    <lineage>
        <taxon>Bacteria</taxon>
        <taxon>Thermotogati</taxon>
        <taxon>Deinococcota</taxon>
        <taxon>Deinococci</taxon>
        <taxon>Thermales</taxon>
        <taxon>Thermaceae</taxon>
        <taxon>Allomeiothermus</taxon>
    </lineage>
</organism>
<protein>
    <submittedName>
        <fullName evidence="9">Lipopolysaccharide biosynthesis protein</fullName>
    </submittedName>
</protein>
<evidence type="ECO:0000256" key="7">
    <source>
        <dbReference type="SAM" id="Phobius"/>
    </source>
</evidence>
<name>D7BC64_ALLS1</name>
<keyword evidence="2" id="KW-1003">Cell membrane</keyword>
<proteinExistence type="predicted"/>
<dbReference type="InterPro" id="IPR003856">
    <property type="entry name" value="LPS_length_determ_N"/>
</dbReference>
<keyword evidence="3 7" id="KW-0812">Transmembrane</keyword>
<dbReference type="AlphaFoldDB" id="D7BC64"/>
<feature type="transmembrane region" description="Helical" evidence="7">
    <location>
        <begin position="294"/>
        <end position="314"/>
    </location>
</feature>
<evidence type="ECO:0000259" key="8">
    <source>
        <dbReference type="Pfam" id="PF02706"/>
    </source>
</evidence>
<evidence type="ECO:0000256" key="5">
    <source>
        <dbReference type="ARBA" id="ARBA00023136"/>
    </source>
</evidence>
<keyword evidence="4 7" id="KW-1133">Transmembrane helix</keyword>
<evidence type="ECO:0000313" key="9">
    <source>
        <dbReference type="EMBL" id="ADH64561.1"/>
    </source>
</evidence>
<dbReference type="Proteomes" id="UP000001916">
    <property type="component" value="Chromosome"/>
</dbReference>
<sequence length="341" mass="36543">MCLSGFTPSSGIPWYNQAVNEAAQPQDEISLRDLYLVLKRNARMILAVTLGAALVTFAISMILPKTYRSQANLSLSVTSQQQLSGQILANLPSLSGLAGSFQDRLETRELAQSLGVANPASRYQAKFDDKTGIWRLSAKGSSPEEARRATEKLLATARDFLESKLAQTVNSNLAALLAQARIDAESAQIGLQEIKKALANTPPTVGADAAVASALESQGVNPLVARATSPAYASLKLQEANLRSQLAQAQARIETYSRLARNPQEIRTLVGQALQIQPLVAPSEPLRPVSPRPLLYAAIAAVLGLILSVFWAFLAEALAPRRPEPEAASPHTILPAKETVH</sequence>
<comment type="subcellular location">
    <subcellularLocation>
        <location evidence="1">Cell membrane</location>
        <topology evidence="1">Multi-pass membrane protein</topology>
    </subcellularLocation>
</comment>
<reference evidence="9 10" key="1">
    <citation type="journal article" date="2010" name="Stand. Genomic Sci.">
        <title>Complete genome sequence of Meiothermus silvanus type strain (VI-R2).</title>
        <authorList>
            <person name="Sikorski J."/>
            <person name="Tindall B.J."/>
            <person name="Lowry S."/>
            <person name="Lucas S."/>
            <person name="Nolan M."/>
            <person name="Copeland A."/>
            <person name="Glavina Del Rio T."/>
            <person name="Tice H."/>
            <person name="Cheng J.F."/>
            <person name="Han C."/>
            <person name="Pitluck S."/>
            <person name="Liolios K."/>
            <person name="Ivanova N."/>
            <person name="Mavromatis K."/>
            <person name="Mikhailova N."/>
            <person name="Pati A."/>
            <person name="Goodwin L."/>
            <person name="Chen A."/>
            <person name="Palaniappan K."/>
            <person name="Land M."/>
            <person name="Hauser L."/>
            <person name="Chang Y.J."/>
            <person name="Jeffries C.D."/>
            <person name="Rohde M."/>
            <person name="Goker M."/>
            <person name="Woyke T."/>
            <person name="Bristow J."/>
            <person name="Eisen J.A."/>
            <person name="Markowitz V."/>
            <person name="Hugenholtz P."/>
            <person name="Kyrpides N.C."/>
            <person name="Klenk H.P."/>
            <person name="Lapidus A."/>
        </authorList>
    </citation>
    <scope>NUCLEOTIDE SEQUENCE [LARGE SCALE GENOMIC DNA]</scope>
    <source>
        <strain evidence="10">ATCC 700542 / DSM 9946 / VI-R2</strain>
    </source>
</reference>
<feature type="coiled-coil region" evidence="6">
    <location>
        <begin position="232"/>
        <end position="259"/>
    </location>
</feature>
<evidence type="ECO:0000256" key="1">
    <source>
        <dbReference type="ARBA" id="ARBA00004651"/>
    </source>
</evidence>
<keyword evidence="10" id="KW-1185">Reference proteome</keyword>